<dbReference type="PANTHER" id="PTHR43877">
    <property type="entry name" value="AMINOALKYLPHOSPHONATE N-ACETYLTRANSFERASE-RELATED-RELATED"/>
    <property type="match status" value="1"/>
</dbReference>
<proteinExistence type="predicted"/>
<dbReference type="PROSITE" id="PS51186">
    <property type="entry name" value="GNAT"/>
    <property type="match status" value="1"/>
</dbReference>
<dbReference type="PANTHER" id="PTHR43877:SF2">
    <property type="entry name" value="AMINOALKYLPHOSPHONATE N-ACETYLTRANSFERASE-RELATED"/>
    <property type="match status" value="1"/>
</dbReference>
<keyword evidence="5" id="KW-1185">Reference proteome</keyword>
<dbReference type="InterPro" id="IPR000182">
    <property type="entry name" value="GNAT_dom"/>
</dbReference>
<sequence>MGDHETSGQGATGQQDTAPERTVRLAATAFGDPDVQQLVAEVQGYYVSIYGGPDDSPIDHDEFTSPDGHFVLVRDDEGPVAMGGWRRRPDLDERFGMTTAEVKRMYVTPRARRRGISRLVLDELEATAADAGVAMLVLETGVIQQDAIALYTSSGYTRTVDFGHYADSELSRCYAKRLPTHPSRSS</sequence>
<evidence type="ECO:0000313" key="4">
    <source>
        <dbReference type="EMBL" id="GAA4729290.1"/>
    </source>
</evidence>
<feature type="domain" description="N-acetyltransferase" evidence="3">
    <location>
        <begin position="21"/>
        <end position="179"/>
    </location>
</feature>
<keyword evidence="2" id="KW-0012">Acyltransferase</keyword>
<evidence type="ECO:0000256" key="1">
    <source>
        <dbReference type="ARBA" id="ARBA00022679"/>
    </source>
</evidence>
<dbReference type="Pfam" id="PF00583">
    <property type="entry name" value="Acetyltransf_1"/>
    <property type="match status" value="1"/>
</dbReference>
<accession>A0ABP8YJ90</accession>
<evidence type="ECO:0000256" key="2">
    <source>
        <dbReference type="ARBA" id="ARBA00023315"/>
    </source>
</evidence>
<dbReference type="CDD" id="cd04301">
    <property type="entry name" value="NAT_SF"/>
    <property type="match status" value="1"/>
</dbReference>
<dbReference type="Gene3D" id="3.40.630.30">
    <property type="match status" value="1"/>
</dbReference>
<dbReference type="InterPro" id="IPR016181">
    <property type="entry name" value="Acyl_CoA_acyltransferase"/>
</dbReference>
<gene>
    <name evidence="4" type="ORF">GCM10025782_30200</name>
</gene>
<dbReference type="RefSeq" id="WP_345504608.1">
    <property type="nucleotide sequence ID" value="NZ_BAABLO010000012.1"/>
</dbReference>
<comment type="caution">
    <text evidence="4">The sequence shown here is derived from an EMBL/GenBank/DDBJ whole genome shotgun (WGS) entry which is preliminary data.</text>
</comment>
<evidence type="ECO:0000259" key="3">
    <source>
        <dbReference type="PROSITE" id="PS51186"/>
    </source>
</evidence>
<dbReference type="InterPro" id="IPR050832">
    <property type="entry name" value="Bact_Acetyltransf"/>
</dbReference>
<name>A0ABP8YJ90_9MICO</name>
<dbReference type="SUPFAM" id="SSF55729">
    <property type="entry name" value="Acyl-CoA N-acyltransferases (Nat)"/>
    <property type="match status" value="1"/>
</dbReference>
<dbReference type="Proteomes" id="UP001500556">
    <property type="component" value="Unassembled WGS sequence"/>
</dbReference>
<reference evidence="5" key="1">
    <citation type="journal article" date="2019" name="Int. J. Syst. Evol. Microbiol.">
        <title>The Global Catalogue of Microorganisms (GCM) 10K type strain sequencing project: providing services to taxonomists for standard genome sequencing and annotation.</title>
        <authorList>
            <consortium name="The Broad Institute Genomics Platform"/>
            <consortium name="The Broad Institute Genome Sequencing Center for Infectious Disease"/>
            <person name="Wu L."/>
            <person name="Ma J."/>
        </authorList>
    </citation>
    <scope>NUCLEOTIDE SEQUENCE [LARGE SCALE GENOMIC DNA]</scope>
    <source>
        <strain evidence="5">JCM 18961</strain>
    </source>
</reference>
<organism evidence="4 5">
    <name type="scientific">Pedococcus ginsenosidimutans</name>
    <dbReference type="NCBI Taxonomy" id="490570"/>
    <lineage>
        <taxon>Bacteria</taxon>
        <taxon>Bacillati</taxon>
        <taxon>Actinomycetota</taxon>
        <taxon>Actinomycetes</taxon>
        <taxon>Micrococcales</taxon>
        <taxon>Intrasporangiaceae</taxon>
        <taxon>Pedococcus</taxon>
    </lineage>
</organism>
<keyword evidence="1" id="KW-0808">Transferase</keyword>
<evidence type="ECO:0000313" key="5">
    <source>
        <dbReference type="Proteomes" id="UP001500556"/>
    </source>
</evidence>
<dbReference type="EMBL" id="BAABLO010000012">
    <property type="protein sequence ID" value="GAA4729290.1"/>
    <property type="molecule type" value="Genomic_DNA"/>
</dbReference>
<protein>
    <submittedName>
        <fullName evidence="4">GNAT family N-acetyltransferase</fullName>
    </submittedName>
</protein>